<organism evidence="2 3">
    <name type="scientific">Kitasatospora putterlickiae</name>
    <dbReference type="NCBI Taxonomy" id="221725"/>
    <lineage>
        <taxon>Bacteria</taxon>
        <taxon>Bacillati</taxon>
        <taxon>Actinomycetota</taxon>
        <taxon>Actinomycetes</taxon>
        <taxon>Kitasatosporales</taxon>
        <taxon>Streptomycetaceae</taxon>
        <taxon>Kitasatospora</taxon>
    </lineage>
</organism>
<dbReference type="Gene3D" id="3.40.630.30">
    <property type="match status" value="1"/>
</dbReference>
<accession>A0ABP4IBU9</accession>
<protein>
    <submittedName>
        <fullName evidence="2">GNAT family N-acetyltransferase</fullName>
    </submittedName>
</protein>
<name>A0ABP4IBU9_9ACTN</name>
<feature type="domain" description="N-acetyltransferase" evidence="1">
    <location>
        <begin position="16"/>
        <end position="183"/>
    </location>
</feature>
<gene>
    <name evidence="2" type="ORF">GCM10009639_11020</name>
</gene>
<dbReference type="SUPFAM" id="SSF55729">
    <property type="entry name" value="Acyl-CoA N-acyltransferases (Nat)"/>
    <property type="match status" value="1"/>
</dbReference>
<dbReference type="InterPro" id="IPR051908">
    <property type="entry name" value="Ribosomal_N-acetyltransferase"/>
</dbReference>
<dbReference type="Proteomes" id="UP001499863">
    <property type="component" value="Unassembled WGS sequence"/>
</dbReference>
<proteinExistence type="predicted"/>
<dbReference type="PANTHER" id="PTHR43441:SF2">
    <property type="entry name" value="FAMILY ACETYLTRANSFERASE, PUTATIVE (AFU_ORTHOLOGUE AFUA_7G00850)-RELATED"/>
    <property type="match status" value="1"/>
</dbReference>
<dbReference type="EMBL" id="BAAAKJ010000051">
    <property type="protein sequence ID" value="GAA1386815.1"/>
    <property type="molecule type" value="Genomic_DNA"/>
</dbReference>
<evidence type="ECO:0000259" key="1">
    <source>
        <dbReference type="PROSITE" id="PS51186"/>
    </source>
</evidence>
<dbReference type="InterPro" id="IPR000182">
    <property type="entry name" value="GNAT_dom"/>
</dbReference>
<evidence type="ECO:0000313" key="3">
    <source>
        <dbReference type="Proteomes" id="UP001499863"/>
    </source>
</evidence>
<evidence type="ECO:0000313" key="2">
    <source>
        <dbReference type="EMBL" id="GAA1386815.1"/>
    </source>
</evidence>
<dbReference type="PROSITE" id="PS51186">
    <property type="entry name" value="GNAT"/>
    <property type="match status" value="1"/>
</dbReference>
<reference evidence="3" key="1">
    <citation type="journal article" date="2019" name="Int. J. Syst. Evol. Microbiol.">
        <title>The Global Catalogue of Microorganisms (GCM) 10K type strain sequencing project: providing services to taxonomists for standard genome sequencing and annotation.</title>
        <authorList>
            <consortium name="The Broad Institute Genomics Platform"/>
            <consortium name="The Broad Institute Genome Sequencing Center for Infectious Disease"/>
            <person name="Wu L."/>
            <person name="Ma J."/>
        </authorList>
    </citation>
    <scope>NUCLEOTIDE SEQUENCE [LARGE SCALE GENOMIC DNA]</scope>
    <source>
        <strain evidence="3">JCM 12393</strain>
    </source>
</reference>
<dbReference type="InterPro" id="IPR016181">
    <property type="entry name" value="Acyl_CoA_acyltransferase"/>
</dbReference>
<dbReference type="PANTHER" id="PTHR43441">
    <property type="entry name" value="RIBOSOMAL-PROTEIN-SERINE ACETYLTRANSFERASE"/>
    <property type="match status" value="1"/>
</dbReference>
<comment type="caution">
    <text evidence="2">The sequence shown here is derived from an EMBL/GenBank/DDBJ whole genome shotgun (WGS) entry which is preliminary data.</text>
</comment>
<keyword evidence="3" id="KW-1185">Reference proteome</keyword>
<dbReference type="Pfam" id="PF13302">
    <property type="entry name" value="Acetyltransf_3"/>
    <property type="match status" value="1"/>
</dbReference>
<sequence>MAPMVRPRETVDCGDFTLRRWRGQEDLAAATALIEESREHLRPWETWIIGHDEESTRGFLTRSAARWEAGEVFNYAVVAGDGALLGMCQAYLGVDPRGPRLGYWLHPAATGRGIATRAAAALAAEMFTLPDVRYVEIAHDLANTASAAVPRRLGFAEVRRGPLAGPAAPAGSGIEVVWRLERPPANS</sequence>